<keyword evidence="4" id="KW-0472">Membrane</keyword>
<dbReference type="InterPro" id="IPR012944">
    <property type="entry name" value="SusD_RagB_dom"/>
</dbReference>
<evidence type="ECO:0000256" key="4">
    <source>
        <dbReference type="ARBA" id="ARBA00023136"/>
    </source>
</evidence>
<accession>A0AAU8FIU6</accession>
<dbReference type="PROSITE" id="PS51257">
    <property type="entry name" value="PROKAR_LIPOPROTEIN"/>
    <property type="match status" value="1"/>
</dbReference>
<evidence type="ECO:0000256" key="3">
    <source>
        <dbReference type="ARBA" id="ARBA00022729"/>
    </source>
</evidence>
<keyword evidence="5" id="KW-0998">Cell outer membrane</keyword>
<dbReference type="Gene3D" id="1.25.40.390">
    <property type="match status" value="1"/>
</dbReference>
<evidence type="ECO:0000256" key="1">
    <source>
        <dbReference type="ARBA" id="ARBA00004442"/>
    </source>
</evidence>
<gene>
    <name evidence="7" type="ORF">ABV298_24820</name>
</gene>
<comment type="similarity">
    <text evidence="2">Belongs to the SusD family.</text>
</comment>
<keyword evidence="3" id="KW-0732">Signal</keyword>
<dbReference type="GO" id="GO:0009279">
    <property type="term" value="C:cell outer membrane"/>
    <property type="evidence" value="ECO:0007669"/>
    <property type="project" value="UniProtKB-SubCell"/>
</dbReference>
<evidence type="ECO:0000256" key="2">
    <source>
        <dbReference type="ARBA" id="ARBA00006275"/>
    </source>
</evidence>
<comment type="subcellular location">
    <subcellularLocation>
        <location evidence="1">Cell outer membrane</location>
    </subcellularLocation>
</comment>
<dbReference type="EMBL" id="CP159289">
    <property type="protein sequence ID" value="XCH23501.1"/>
    <property type="molecule type" value="Genomic_DNA"/>
</dbReference>
<sequence length="582" mass="65302">MKNIGLYRALTVIAFLTAFIGCTSLDEEILDESLTGTGQAELVSGSIAPVYGLLRSGVWLHTNNFGLQEVASDEGILPYRGGTDWYDGGKFIAVHQHLMTPSNALVGDTWTQITLTLSRAVIAAERLNEAAKTGNANAQAGYYEMVAMKAYLNMLALDNWGLVFKKELSSDVSQILRGQEAIGYIESELLSVVDLIRKDNDPGRLNQNAVKALLARLYLNAAVYRNPYGTPEFKKEDMDKVIKYTNEIIAGPYTLSAEYFDLFSDDNHTNKEIIFALDQRGVLETDHQRWAYWSISGDQIPRPEFPNTRGTDAVAATPDFYQTWVDAYGNTDPADADARFFKRNTIVPENLKDLTGVTPLNDEEHYYCVEATQFEMDRGILRGIIWGPRKDGSGNILRCDDGKVRIYPVINRRTSGANLTYVNHTRNVDFTGPGSLHNTGYRFSKYQFSHTGNNCCSYSSVDLVLIRLGEIYLMRAEAKLRNGDNAGALADINTLRTSRNARPAQTPKALTRIDLDVLFRESGFELYWEGFRRNYQIRFGKYEGNWTEKTDNNVSKRLFPIPQRAIDGASGEEGFLVQNQGY</sequence>
<protein>
    <submittedName>
        <fullName evidence="7">RagB/SusD family nutrient uptake outer membrane protein</fullName>
    </submittedName>
</protein>
<evidence type="ECO:0000313" key="7">
    <source>
        <dbReference type="EMBL" id="XCH23501.1"/>
    </source>
</evidence>
<dbReference type="SUPFAM" id="SSF48452">
    <property type="entry name" value="TPR-like"/>
    <property type="match status" value="1"/>
</dbReference>
<dbReference type="Pfam" id="PF07980">
    <property type="entry name" value="SusD_RagB"/>
    <property type="match status" value="1"/>
</dbReference>
<proteinExistence type="inferred from homology"/>
<organism evidence="7">
    <name type="scientific">Dyadobacter sp. 676</name>
    <dbReference type="NCBI Taxonomy" id="3088362"/>
    <lineage>
        <taxon>Bacteria</taxon>
        <taxon>Pseudomonadati</taxon>
        <taxon>Bacteroidota</taxon>
        <taxon>Cytophagia</taxon>
        <taxon>Cytophagales</taxon>
        <taxon>Spirosomataceae</taxon>
        <taxon>Dyadobacter</taxon>
    </lineage>
</organism>
<evidence type="ECO:0000256" key="5">
    <source>
        <dbReference type="ARBA" id="ARBA00023237"/>
    </source>
</evidence>
<name>A0AAU8FIU6_9BACT</name>
<evidence type="ECO:0000259" key="6">
    <source>
        <dbReference type="Pfam" id="PF07980"/>
    </source>
</evidence>
<dbReference type="AlphaFoldDB" id="A0AAU8FIU6"/>
<feature type="domain" description="RagB/SusD" evidence="6">
    <location>
        <begin position="437"/>
        <end position="558"/>
    </location>
</feature>
<dbReference type="InterPro" id="IPR011990">
    <property type="entry name" value="TPR-like_helical_dom_sf"/>
</dbReference>
<reference evidence="7" key="1">
    <citation type="submission" date="2024-06" db="EMBL/GenBank/DDBJ databases">
        <title>Sequencing and assembly of the genome of Dyadobacter sp. strain 676, a symbiont of Cyamopsis tetragonoloba.</title>
        <authorList>
            <person name="Guro P."/>
            <person name="Sazanova A."/>
            <person name="Kuznetsova I."/>
            <person name="Belimov A."/>
            <person name="Safronova V."/>
        </authorList>
    </citation>
    <scope>NUCLEOTIDE SEQUENCE</scope>
    <source>
        <strain evidence="7">676</strain>
    </source>
</reference>
<dbReference type="RefSeq" id="WP_353718825.1">
    <property type="nucleotide sequence ID" value="NZ_CP159289.1"/>
</dbReference>